<protein>
    <submittedName>
        <fullName evidence="2">Membrane protein</fullName>
    </submittedName>
</protein>
<comment type="caution">
    <text evidence="2">The sequence shown here is derived from an EMBL/GenBank/DDBJ whole genome shotgun (WGS) entry which is preliminary data.</text>
</comment>
<dbReference type="RefSeq" id="WP_307340143.1">
    <property type="nucleotide sequence ID" value="NZ_JAUSUQ010000009.1"/>
</dbReference>
<accession>A0ABU0CX67</accession>
<keyword evidence="3" id="KW-1185">Reference proteome</keyword>
<evidence type="ECO:0000256" key="1">
    <source>
        <dbReference type="SAM" id="Phobius"/>
    </source>
</evidence>
<keyword evidence="1" id="KW-0472">Membrane</keyword>
<proteinExistence type="predicted"/>
<sequence>MSQFLGTKTSTMPIRPDYASALFALTVFVALIVFVALTVFAAPIVFVALTVLGVGVIVPVIVAVVAVVNQFGFRTGTVVA</sequence>
<keyword evidence="1" id="KW-0812">Transmembrane</keyword>
<reference evidence="2 3" key="1">
    <citation type="submission" date="2023-07" db="EMBL/GenBank/DDBJ databases">
        <title>Genomic Encyclopedia of Type Strains, Phase IV (KMG-IV): sequencing the most valuable type-strain genomes for metagenomic binning, comparative biology and taxonomic classification.</title>
        <authorList>
            <person name="Goeker M."/>
        </authorList>
    </citation>
    <scope>NUCLEOTIDE SEQUENCE [LARGE SCALE GENOMIC DNA]</scope>
    <source>
        <strain evidence="2 3">DSM 17740</strain>
    </source>
</reference>
<gene>
    <name evidence="2" type="ORF">J2S00_002515</name>
</gene>
<keyword evidence="1" id="KW-1133">Transmembrane helix</keyword>
<name>A0ABU0CX67_9BACI</name>
<organism evidence="2 3">
    <name type="scientific">Caldalkalibacillus uzonensis</name>
    <dbReference type="NCBI Taxonomy" id="353224"/>
    <lineage>
        <taxon>Bacteria</taxon>
        <taxon>Bacillati</taxon>
        <taxon>Bacillota</taxon>
        <taxon>Bacilli</taxon>
        <taxon>Bacillales</taxon>
        <taxon>Bacillaceae</taxon>
        <taxon>Caldalkalibacillus</taxon>
    </lineage>
</organism>
<dbReference type="EMBL" id="JAUSUQ010000009">
    <property type="protein sequence ID" value="MDQ0339722.1"/>
    <property type="molecule type" value="Genomic_DNA"/>
</dbReference>
<feature type="transmembrane region" description="Helical" evidence="1">
    <location>
        <begin position="21"/>
        <end position="40"/>
    </location>
</feature>
<feature type="transmembrane region" description="Helical" evidence="1">
    <location>
        <begin position="46"/>
        <end position="68"/>
    </location>
</feature>
<evidence type="ECO:0000313" key="3">
    <source>
        <dbReference type="Proteomes" id="UP001232445"/>
    </source>
</evidence>
<dbReference type="Proteomes" id="UP001232445">
    <property type="component" value="Unassembled WGS sequence"/>
</dbReference>
<evidence type="ECO:0000313" key="2">
    <source>
        <dbReference type="EMBL" id="MDQ0339722.1"/>
    </source>
</evidence>